<gene>
    <name evidence="9" type="ORF">CcCBS67573_g05205</name>
</gene>
<dbReference type="Pfam" id="PF17917">
    <property type="entry name" value="RT_RNaseH"/>
    <property type="match status" value="1"/>
</dbReference>
<dbReference type="InterPro" id="IPR043128">
    <property type="entry name" value="Rev_trsase/Diguanyl_cyclase"/>
</dbReference>
<dbReference type="EMBL" id="QEAP01000180">
    <property type="protein sequence ID" value="TPX73529.1"/>
    <property type="molecule type" value="Genomic_DNA"/>
</dbReference>
<keyword evidence="1" id="KW-0808">Transferase</keyword>
<dbReference type="Gene3D" id="3.30.70.270">
    <property type="match status" value="2"/>
</dbReference>
<keyword evidence="10" id="KW-1185">Reference proteome</keyword>
<protein>
    <recommendedName>
        <fullName evidence="11">Reverse transcriptase domain-containing protein</fullName>
    </recommendedName>
</protein>
<dbReference type="AlphaFoldDB" id="A0A507FB23"/>
<dbReference type="Pfam" id="PF00078">
    <property type="entry name" value="RVT_1"/>
    <property type="match status" value="1"/>
</dbReference>
<feature type="domain" description="Reverse transcriptase RNase H-like" evidence="8">
    <location>
        <begin position="457"/>
        <end position="561"/>
    </location>
</feature>
<evidence type="ECO:0000256" key="6">
    <source>
        <dbReference type="ARBA" id="ARBA00022918"/>
    </source>
</evidence>
<dbReference type="PANTHER" id="PTHR37984">
    <property type="entry name" value="PROTEIN CBG26694"/>
    <property type="match status" value="1"/>
</dbReference>
<dbReference type="InterPro" id="IPR043502">
    <property type="entry name" value="DNA/RNA_pol_sf"/>
</dbReference>
<dbReference type="GO" id="GO:0016787">
    <property type="term" value="F:hydrolase activity"/>
    <property type="evidence" value="ECO:0007669"/>
    <property type="project" value="UniProtKB-KW"/>
</dbReference>
<keyword evidence="6" id="KW-0695">RNA-directed DNA polymerase</keyword>
<dbReference type="OrthoDB" id="10267344at2759"/>
<dbReference type="InterPro" id="IPR050951">
    <property type="entry name" value="Retrovirus_Pol_polyprotein"/>
</dbReference>
<keyword evidence="3" id="KW-0540">Nuclease</keyword>
<name>A0A507FB23_9FUNG</name>
<accession>A0A507FB23</accession>
<evidence type="ECO:0000256" key="1">
    <source>
        <dbReference type="ARBA" id="ARBA00022679"/>
    </source>
</evidence>
<dbReference type="Proteomes" id="UP000320333">
    <property type="component" value="Unassembled WGS sequence"/>
</dbReference>
<evidence type="ECO:0008006" key="11">
    <source>
        <dbReference type="Google" id="ProtNLM"/>
    </source>
</evidence>
<evidence type="ECO:0000256" key="3">
    <source>
        <dbReference type="ARBA" id="ARBA00022722"/>
    </source>
</evidence>
<keyword evidence="5" id="KW-0378">Hydrolase</keyword>
<evidence type="ECO:0000313" key="10">
    <source>
        <dbReference type="Proteomes" id="UP000320333"/>
    </source>
</evidence>
<keyword evidence="2" id="KW-0548">Nucleotidyltransferase</keyword>
<dbReference type="STRING" id="246404.A0A507FB23"/>
<evidence type="ECO:0000259" key="8">
    <source>
        <dbReference type="Pfam" id="PF17917"/>
    </source>
</evidence>
<dbReference type="InterPro" id="IPR000477">
    <property type="entry name" value="RT_dom"/>
</dbReference>
<dbReference type="PANTHER" id="PTHR37984:SF5">
    <property type="entry name" value="PROTEIN NYNRIN-LIKE"/>
    <property type="match status" value="1"/>
</dbReference>
<dbReference type="Gene3D" id="3.10.10.10">
    <property type="entry name" value="HIV Type 1 Reverse Transcriptase, subunit A, domain 1"/>
    <property type="match status" value="1"/>
</dbReference>
<proteinExistence type="predicted"/>
<dbReference type="GO" id="GO:0004519">
    <property type="term" value="F:endonuclease activity"/>
    <property type="evidence" value="ECO:0007669"/>
    <property type="project" value="UniProtKB-KW"/>
</dbReference>
<feature type="domain" description="Reverse transcriptase" evidence="7">
    <location>
        <begin position="226"/>
        <end position="370"/>
    </location>
</feature>
<evidence type="ECO:0000259" key="7">
    <source>
        <dbReference type="Pfam" id="PF00078"/>
    </source>
</evidence>
<dbReference type="CDD" id="cd01647">
    <property type="entry name" value="RT_LTR"/>
    <property type="match status" value="1"/>
</dbReference>
<dbReference type="InterPro" id="IPR041373">
    <property type="entry name" value="RT_RNaseH"/>
</dbReference>
<sequence length="639" mass="71013">MCDSGAACTIIDRAWAESVGIYAATSHNTTITGYDSHPKQELLAISPQLEFDNFHGLTCQCNIILGNWSLWVRSSHFAHMLPHIGIAVTGLNAISETPLPEAFSTTRGKAVQPVESTLSLEDTAERATFLAAIQPYLDANANIAKTAKANIPGAEITIDLYDNAEPSHIKQYSIPHAHHAIVDDQIAKWFAEGSICLVQGSSDWNSPLIAPPRYQNGVITKYQVCCNLRRINSQTKPYYRDFPTVRDSLEKAADSHLFSAIDLEGAYQQFSIRPEDQLLTTFTWKGKMMCFTSPPFGLRNMPNQFQEAMDNIFQGTSTIVYMDDICIHSKIWAEHTLDTIETIKTLTKANLRIKPSKCSFGCTEIKLLGFVKSLNSLSIDPSKLDSIKQWKTPFSAGGTDYTPVEHMLGFLNYLRDHIPLYSTIAAPLEKLCNVKSACLKTLTQAASSAPMLHLPNFSIPFRIATDASNYGVGAILYHINPTTQSKHYVKFAAKTFTDHQSRYSATHRELLAIIFALDKFHAFIHGTRFTLKTDHKALTYLFSQTELTVVIQGWIDKLLAYDFSITHIAGIHNCLPDHLSRILCDFETADPMARLPSQPTPGHTGATIADLGDFDDSLAPILDDLSLSQKSMQLMDRTD</sequence>
<organism evidence="9 10">
    <name type="scientific">Chytriomyces confervae</name>
    <dbReference type="NCBI Taxonomy" id="246404"/>
    <lineage>
        <taxon>Eukaryota</taxon>
        <taxon>Fungi</taxon>
        <taxon>Fungi incertae sedis</taxon>
        <taxon>Chytridiomycota</taxon>
        <taxon>Chytridiomycota incertae sedis</taxon>
        <taxon>Chytridiomycetes</taxon>
        <taxon>Chytridiales</taxon>
        <taxon>Chytriomycetaceae</taxon>
        <taxon>Chytriomyces</taxon>
    </lineage>
</organism>
<evidence type="ECO:0000256" key="5">
    <source>
        <dbReference type="ARBA" id="ARBA00022801"/>
    </source>
</evidence>
<dbReference type="SUPFAM" id="SSF56672">
    <property type="entry name" value="DNA/RNA polymerases"/>
    <property type="match status" value="1"/>
</dbReference>
<evidence type="ECO:0000256" key="2">
    <source>
        <dbReference type="ARBA" id="ARBA00022695"/>
    </source>
</evidence>
<reference evidence="9 10" key="1">
    <citation type="journal article" date="2019" name="Sci. Rep.">
        <title>Comparative genomics of chytrid fungi reveal insights into the obligate biotrophic and pathogenic lifestyle of Synchytrium endobioticum.</title>
        <authorList>
            <person name="van de Vossenberg B.T.L.H."/>
            <person name="Warris S."/>
            <person name="Nguyen H.D.T."/>
            <person name="van Gent-Pelzer M.P.E."/>
            <person name="Joly D.L."/>
            <person name="van de Geest H.C."/>
            <person name="Bonants P.J.M."/>
            <person name="Smith D.S."/>
            <person name="Levesque C.A."/>
            <person name="van der Lee T.A.J."/>
        </authorList>
    </citation>
    <scope>NUCLEOTIDE SEQUENCE [LARGE SCALE GENOMIC DNA]</scope>
    <source>
        <strain evidence="9 10">CBS 675.73</strain>
    </source>
</reference>
<dbReference type="GO" id="GO:0003964">
    <property type="term" value="F:RNA-directed DNA polymerase activity"/>
    <property type="evidence" value="ECO:0007669"/>
    <property type="project" value="UniProtKB-KW"/>
</dbReference>
<dbReference type="CDD" id="cd09274">
    <property type="entry name" value="RNase_HI_RT_Ty3"/>
    <property type="match status" value="1"/>
</dbReference>
<evidence type="ECO:0000256" key="4">
    <source>
        <dbReference type="ARBA" id="ARBA00022759"/>
    </source>
</evidence>
<evidence type="ECO:0000313" key="9">
    <source>
        <dbReference type="EMBL" id="TPX73529.1"/>
    </source>
</evidence>
<keyword evidence="4" id="KW-0255">Endonuclease</keyword>
<comment type="caution">
    <text evidence="9">The sequence shown here is derived from an EMBL/GenBank/DDBJ whole genome shotgun (WGS) entry which is preliminary data.</text>
</comment>